<evidence type="ECO:0000313" key="2">
    <source>
        <dbReference type="Proteomes" id="UP000733858"/>
    </source>
</evidence>
<dbReference type="Proteomes" id="UP000733858">
    <property type="component" value="Unassembled WGS sequence"/>
</dbReference>
<dbReference type="EMBL" id="JAILYJ010000005">
    <property type="protein sequence ID" value="MBY4629744.1"/>
    <property type="molecule type" value="Genomic_DNA"/>
</dbReference>
<organism evidence="1 2">
    <name type="scientific">Rhizobium croatiense</name>
    <dbReference type="NCBI Taxonomy" id="2867516"/>
    <lineage>
        <taxon>Bacteria</taxon>
        <taxon>Pseudomonadati</taxon>
        <taxon>Pseudomonadota</taxon>
        <taxon>Alphaproteobacteria</taxon>
        <taxon>Hyphomicrobiales</taxon>
        <taxon>Rhizobiaceae</taxon>
        <taxon>Rhizobium/Agrobacterium group</taxon>
        <taxon>Rhizobium</taxon>
    </lineage>
</organism>
<gene>
    <name evidence="1" type="ORF">K6M89_10540</name>
</gene>
<sequence>MNETARNRMVAGFILFNGCRNAKRCGFLKRVASSLCFHASRHGKTVHALRDMLHRQA</sequence>
<reference evidence="1 2" key="1">
    <citation type="submission" date="2021-08" db="EMBL/GenBank/DDBJ databases">
        <title>Rhizobium croatiense sp. nov. and Rhizobium redzepovicii sp. nov., two new species isolated from nodules of Phaseolus vulgaris in Croatia.</title>
        <authorList>
            <person name="Rajnovic I."/>
            <person name="Ramirez-Bahena M.H."/>
            <person name="Kajic S."/>
            <person name="Igual M.J."/>
            <person name="Peix A."/>
            <person name="Velazquez E."/>
            <person name="Sikora S."/>
        </authorList>
    </citation>
    <scope>NUCLEOTIDE SEQUENCE [LARGE SCALE GENOMIC DNA]</scope>
    <source>
        <strain evidence="1 2">13T</strain>
    </source>
</reference>
<dbReference type="RefSeq" id="WP_170964775.1">
    <property type="nucleotide sequence ID" value="NZ_CP120230.1"/>
</dbReference>
<comment type="caution">
    <text evidence="1">The sequence shown here is derived from an EMBL/GenBank/DDBJ whole genome shotgun (WGS) entry which is preliminary data.</text>
</comment>
<evidence type="ECO:0000313" key="1">
    <source>
        <dbReference type="EMBL" id="MBY4629744.1"/>
    </source>
</evidence>
<protein>
    <submittedName>
        <fullName evidence="1">Uncharacterized protein</fullName>
    </submittedName>
</protein>
<keyword evidence="2" id="KW-1185">Reference proteome</keyword>
<accession>A0ABS7LYW3</accession>
<proteinExistence type="predicted"/>
<name>A0ABS7LYW3_9HYPH</name>